<dbReference type="EMBL" id="JACASF010000010">
    <property type="protein sequence ID" value="KAF6452880.1"/>
    <property type="molecule type" value="Genomic_DNA"/>
</dbReference>
<dbReference type="AlphaFoldDB" id="A0A7J8FYW2"/>
<accession>A0A7J8FYW2</accession>
<keyword evidence="2" id="KW-1185">Reference proteome</keyword>
<name>A0A7J8FYW2_MOLMO</name>
<proteinExistence type="predicted"/>
<dbReference type="Proteomes" id="UP000550707">
    <property type="component" value="Unassembled WGS sequence"/>
</dbReference>
<organism evidence="1 2">
    <name type="scientific">Molossus molossus</name>
    <name type="common">Pallas' mastiff bat</name>
    <name type="synonym">Vespertilio molossus</name>
    <dbReference type="NCBI Taxonomy" id="27622"/>
    <lineage>
        <taxon>Eukaryota</taxon>
        <taxon>Metazoa</taxon>
        <taxon>Chordata</taxon>
        <taxon>Craniata</taxon>
        <taxon>Vertebrata</taxon>
        <taxon>Euteleostomi</taxon>
        <taxon>Mammalia</taxon>
        <taxon>Eutheria</taxon>
        <taxon>Laurasiatheria</taxon>
        <taxon>Chiroptera</taxon>
        <taxon>Yangochiroptera</taxon>
        <taxon>Molossidae</taxon>
        <taxon>Molossus</taxon>
    </lineage>
</organism>
<evidence type="ECO:0000313" key="2">
    <source>
        <dbReference type="Proteomes" id="UP000550707"/>
    </source>
</evidence>
<comment type="caution">
    <text evidence="1">The sequence shown here is derived from an EMBL/GenBank/DDBJ whole genome shotgun (WGS) entry which is preliminary data.</text>
</comment>
<dbReference type="InParanoid" id="A0A7J8FYW2"/>
<reference evidence="1 2" key="1">
    <citation type="journal article" date="2020" name="Nature">
        <title>Six reference-quality genomes reveal evolution of bat adaptations.</title>
        <authorList>
            <person name="Jebb D."/>
            <person name="Huang Z."/>
            <person name="Pippel M."/>
            <person name="Hughes G.M."/>
            <person name="Lavrichenko K."/>
            <person name="Devanna P."/>
            <person name="Winkler S."/>
            <person name="Jermiin L.S."/>
            <person name="Skirmuntt E.C."/>
            <person name="Katzourakis A."/>
            <person name="Burkitt-Gray L."/>
            <person name="Ray D.A."/>
            <person name="Sullivan K.A.M."/>
            <person name="Roscito J.G."/>
            <person name="Kirilenko B.M."/>
            <person name="Davalos L.M."/>
            <person name="Corthals A.P."/>
            <person name="Power M.L."/>
            <person name="Jones G."/>
            <person name="Ransome R.D."/>
            <person name="Dechmann D.K.N."/>
            <person name="Locatelli A.G."/>
            <person name="Puechmaille S.J."/>
            <person name="Fedrigo O."/>
            <person name="Jarvis E.D."/>
            <person name="Hiller M."/>
            <person name="Vernes S.C."/>
            <person name="Myers E.W."/>
            <person name="Teeling E.C."/>
        </authorList>
    </citation>
    <scope>NUCLEOTIDE SEQUENCE [LARGE SCALE GENOMIC DNA]</scope>
    <source>
        <strain evidence="1">MMolMol1</strain>
        <tissue evidence="1">Muscle</tissue>
    </source>
</reference>
<gene>
    <name evidence="1" type="ORF">HJG59_008200</name>
</gene>
<protein>
    <submittedName>
        <fullName evidence="1">Uncharacterized protein</fullName>
    </submittedName>
</protein>
<evidence type="ECO:0000313" key="1">
    <source>
        <dbReference type="EMBL" id="KAF6452880.1"/>
    </source>
</evidence>
<sequence length="135" mass="15315">MPLLSTMDSKHCFWLKLERRYADKGTQQIQAQPRKGTGSPCKDDTLLCNAFRPLWGACAVTHRPRAARPEVQPSSAADRLCDLRQGAPSRLTHHEDFCGPSESTKLHLWNATYARTVKEQQKHSHGQSFFCMYSV</sequence>